<dbReference type="EMBL" id="CP029500">
    <property type="protein sequence ID" value="AYU75545.1"/>
    <property type="molecule type" value="Genomic_DNA"/>
</dbReference>
<dbReference type="Proteomes" id="UP000274082">
    <property type="component" value="Chromosome 1"/>
</dbReference>
<dbReference type="VEuPathDB" id="TriTrypDB:LdBPK_010340.1"/>
<keyword evidence="1" id="KW-0812">Transmembrane</keyword>
<protein>
    <submittedName>
        <fullName evidence="2">Uncharacterized protein</fullName>
    </submittedName>
</protein>
<evidence type="ECO:0000313" key="2">
    <source>
        <dbReference type="EMBL" id="AYU75545.1"/>
    </source>
</evidence>
<dbReference type="OrthoDB" id="277140at2759"/>
<name>A0A3S5H4U6_LEIDO</name>
<keyword evidence="1" id="KW-1133">Transmembrane helix</keyword>
<gene>
    <name evidence="2" type="ORF">LdCL_010008400</name>
</gene>
<evidence type="ECO:0000256" key="1">
    <source>
        <dbReference type="SAM" id="Phobius"/>
    </source>
</evidence>
<sequence length="210" mass="23543">MSSTVYEFGYELNSKQVRVYQTHDVGSVHRAITANLQEYLAYEGVQEEDPTSLKNLFVKALTLGAAAEVYVLSKFRVSGLLLASSFFFFGILIAFQLTSSLLQRNGDIIFVGTGRLTGNPSRSQKPCFRKLKNQRLCVRLTQESMCAPLVKFEFQLIGPSRLFSPPPVYSQVEKTVQYGQFFGSTGFFFPPPLQKLIDGMLEAVVSKKQK</sequence>
<dbReference type="VEuPathDB" id="TriTrypDB:LDHU3_01.0370"/>
<keyword evidence="1" id="KW-0472">Membrane</keyword>
<dbReference type="VEuPathDB" id="TriTrypDB:LdCL_010008400"/>
<organism evidence="2 3">
    <name type="scientific">Leishmania donovani</name>
    <dbReference type="NCBI Taxonomy" id="5661"/>
    <lineage>
        <taxon>Eukaryota</taxon>
        <taxon>Discoba</taxon>
        <taxon>Euglenozoa</taxon>
        <taxon>Kinetoplastea</taxon>
        <taxon>Metakinetoplastina</taxon>
        <taxon>Trypanosomatida</taxon>
        <taxon>Trypanosomatidae</taxon>
        <taxon>Leishmaniinae</taxon>
        <taxon>Leishmania</taxon>
    </lineage>
</organism>
<reference evidence="2 3" key="1">
    <citation type="journal article" date="2018" name="Sci. Rep.">
        <title>A complete Leishmania donovani reference genome identifies novel genetic variations associated with virulence.</title>
        <authorList>
            <person name="Lypaczewski P."/>
            <person name="Hoshizaki J."/>
            <person name="Zhang W.-W."/>
            <person name="McCall L.-I."/>
            <person name="Torcivia-Rodriguez J."/>
            <person name="Simonyan V."/>
            <person name="Kaur A."/>
            <person name="Dewar K."/>
            <person name="Matlashewski G."/>
        </authorList>
    </citation>
    <scope>NUCLEOTIDE SEQUENCE [LARGE SCALE GENOMIC DNA]</scope>
    <source>
        <strain evidence="2 3">LdCL</strain>
    </source>
</reference>
<accession>A0A3S5H4U6</accession>
<keyword evidence="3" id="KW-1185">Reference proteome</keyword>
<dbReference type="AlphaFoldDB" id="A0A3S5H4U6"/>
<feature type="transmembrane region" description="Helical" evidence="1">
    <location>
        <begin position="77"/>
        <end position="95"/>
    </location>
</feature>
<proteinExistence type="predicted"/>
<evidence type="ECO:0000313" key="3">
    <source>
        <dbReference type="Proteomes" id="UP000274082"/>
    </source>
</evidence>